<accession>A0A914WXW1</accession>
<keyword evidence="2" id="KW-1185">Reference proteome</keyword>
<protein>
    <submittedName>
        <fullName evidence="3">Uncharacterized protein</fullName>
    </submittedName>
</protein>
<feature type="transmembrane region" description="Helical" evidence="1">
    <location>
        <begin position="12"/>
        <end position="32"/>
    </location>
</feature>
<proteinExistence type="predicted"/>
<evidence type="ECO:0000256" key="1">
    <source>
        <dbReference type="SAM" id="Phobius"/>
    </source>
</evidence>
<dbReference type="WBParaSite" id="PSAMB.scaffold5837size10776.g27375.t1">
    <property type="protein sequence ID" value="PSAMB.scaffold5837size10776.g27375.t1"/>
    <property type="gene ID" value="PSAMB.scaffold5837size10776.g27375"/>
</dbReference>
<organism evidence="2 3">
    <name type="scientific">Plectus sambesii</name>
    <dbReference type="NCBI Taxonomy" id="2011161"/>
    <lineage>
        <taxon>Eukaryota</taxon>
        <taxon>Metazoa</taxon>
        <taxon>Ecdysozoa</taxon>
        <taxon>Nematoda</taxon>
        <taxon>Chromadorea</taxon>
        <taxon>Plectida</taxon>
        <taxon>Plectina</taxon>
        <taxon>Plectoidea</taxon>
        <taxon>Plectidae</taxon>
        <taxon>Plectus</taxon>
    </lineage>
</organism>
<reference evidence="3" key="1">
    <citation type="submission" date="2022-11" db="UniProtKB">
        <authorList>
            <consortium name="WormBaseParasite"/>
        </authorList>
    </citation>
    <scope>IDENTIFICATION</scope>
</reference>
<evidence type="ECO:0000313" key="3">
    <source>
        <dbReference type="WBParaSite" id="PSAMB.scaffold5837size10776.g27375.t1"/>
    </source>
</evidence>
<keyword evidence="1" id="KW-0472">Membrane</keyword>
<keyword evidence="1" id="KW-1133">Transmembrane helix</keyword>
<keyword evidence="1" id="KW-0812">Transmembrane</keyword>
<name>A0A914WXW1_9BILA</name>
<dbReference type="AlphaFoldDB" id="A0A914WXW1"/>
<dbReference type="Proteomes" id="UP000887566">
    <property type="component" value="Unplaced"/>
</dbReference>
<evidence type="ECO:0000313" key="2">
    <source>
        <dbReference type="Proteomes" id="UP000887566"/>
    </source>
</evidence>
<sequence length="144" mass="16351">MRLPPFIRTYRFLVLMVIGLFTLNIVLIYHMLHPDNRRIVDNFFLPMTSVDNPTDIDIASSEEGRCNVTNPQAQKTLARVQSDQCRRLITTAACSMQSNTFIPTALPTSCPRSDRENAGRYLGCFADSRNDRLLRGSAMQLPRT</sequence>